<name>A0A432M5M3_9GAMM</name>
<reference evidence="3 4" key="1">
    <citation type="submission" date="2018-12" db="EMBL/GenBank/DDBJ databases">
        <title>Dyella dinghuensis sp. nov. DHOA06 and Dyella choica sp. nov. 4M-K27, isolated from forest soil.</title>
        <authorList>
            <person name="Qiu L.-H."/>
            <person name="Gao Z.-H."/>
        </authorList>
    </citation>
    <scope>NUCLEOTIDE SEQUENCE [LARGE SCALE GENOMIC DNA]</scope>
    <source>
        <strain evidence="3 4">4M-K27</strain>
    </source>
</reference>
<evidence type="ECO:0000313" key="3">
    <source>
        <dbReference type="EMBL" id="RUL75280.1"/>
    </source>
</evidence>
<sequence>MHKPPSAPAVRTWVFMLLMFTCLGVSAAGQPGQFGIGFKVETEGFMLNPKLKSVVVSDLQPGLPADKAGIKVGDEVVEADGKTIAGASAFGMRSTMHKDAGQALTLKLKHPTGDSYTITMVAVPKT</sequence>
<proteinExistence type="predicted"/>
<dbReference type="Gene3D" id="2.30.42.10">
    <property type="match status" value="1"/>
</dbReference>
<protein>
    <submittedName>
        <fullName evidence="3">PDZ domain-containing protein</fullName>
    </submittedName>
</protein>
<dbReference type="AlphaFoldDB" id="A0A432M5M3"/>
<gene>
    <name evidence="3" type="ORF">EKH80_11150</name>
</gene>
<comment type="caution">
    <text evidence="3">The sequence shown here is derived from an EMBL/GenBank/DDBJ whole genome shotgun (WGS) entry which is preliminary data.</text>
</comment>
<feature type="domain" description="PDZ" evidence="2">
    <location>
        <begin position="32"/>
        <end position="104"/>
    </location>
</feature>
<dbReference type="InterPro" id="IPR036034">
    <property type="entry name" value="PDZ_sf"/>
</dbReference>
<dbReference type="SMART" id="SM00228">
    <property type="entry name" value="PDZ"/>
    <property type="match status" value="1"/>
</dbReference>
<keyword evidence="1" id="KW-0732">Signal</keyword>
<dbReference type="PROSITE" id="PS50106">
    <property type="entry name" value="PDZ"/>
    <property type="match status" value="1"/>
</dbReference>
<dbReference type="Proteomes" id="UP000274358">
    <property type="component" value="Unassembled WGS sequence"/>
</dbReference>
<keyword evidence="4" id="KW-1185">Reference proteome</keyword>
<dbReference type="Pfam" id="PF13180">
    <property type="entry name" value="PDZ_2"/>
    <property type="match status" value="1"/>
</dbReference>
<organism evidence="3 4">
    <name type="scientific">Dyella choica</name>
    <dbReference type="NCBI Taxonomy" id="1927959"/>
    <lineage>
        <taxon>Bacteria</taxon>
        <taxon>Pseudomonadati</taxon>
        <taxon>Pseudomonadota</taxon>
        <taxon>Gammaproteobacteria</taxon>
        <taxon>Lysobacterales</taxon>
        <taxon>Rhodanobacteraceae</taxon>
        <taxon>Dyella</taxon>
    </lineage>
</organism>
<dbReference type="EMBL" id="RYYV01000007">
    <property type="protein sequence ID" value="RUL75280.1"/>
    <property type="molecule type" value="Genomic_DNA"/>
</dbReference>
<accession>A0A432M5M3</accession>
<evidence type="ECO:0000313" key="4">
    <source>
        <dbReference type="Proteomes" id="UP000274358"/>
    </source>
</evidence>
<feature type="signal peptide" evidence="1">
    <location>
        <begin position="1"/>
        <end position="27"/>
    </location>
</feature>
<dbReference type="InterPro" id="IPR001478">
    <property type="entry name" value="PDZ"/>
</dbReference>
<evidence type="ECO:0000259" key="2">
    <source>
        <dbReference type="PROSITE" id="PS50106"/>
    </source>
</evidence>
<feature type="chain" id="PRO_5019027367" evidence="1">
    <location>
        <begin position="28"/>
        <end position="126"/>
    </location>
</feature>
<evidence type="ECO:0000256" key="1">
    <source>
        <dbReference type="SAM" id="SignalP"/>
    </source>
</evidence>
<dbReference type="SUPFAM" id="SSF50156">
    <property type="entry name" value="PDZ domain-like"/>
    <property type="match status" value="1"/>
</dbReference>